<evidence type="ECO:0000313" key="2">
    <source>
        <dbReference type="EMBL" id="ORV50944.1"/>
    </source>
</evidence>
<name>A0A1X1U269_9MYCO</name>
<dbReference type="EMBL" id="LQOT01000014">
    <property type="protein sequence ID" value="ORV50944.1"/>
    <property type="molecule type" value="Genomic_DNA"/>
</dbReference>
<dbReference type="Pfam" id="PF13810">
    <property type="entry name" value="DUF4185"/>
    <property type="match status" value="1"/>
</dbReference>
<dbReference type="InterPro" id="IPR025442">
    <property type="entry name" value="DUF4185"/>
</dbReference>
<evidence type="ECO:0000313" key="3">
    <source>
        <dbReference type="Proteomes" id="UP000193465"/>
    </source>
</evidence>
<dbReference type="Proteomes" id="UP000193465">
    <property type="component" value="Unassembled WGS sequence"/>
</dbReference>
<feature type="domain" description="DUF4185" evidence="1">
    <location>
        <begin position="18"/>
        <end position="339"/>
    </location>
</feature>
<dbReference type="AlphaFoldDB" id="A0A1X1U269"/>
<dbReference type="STRING" id="188915.AWC02_03125"/>
<protein>
    <recommendedName>
        <fullName evidence="1">DUF4185 domain-containing protein</fullName>
    </recommendedName>
</protein>
<organism evidence="2 3">
    <name type="scientific">Mycolicibacter engbaekii</name>
    <dbReference type="NCBI Taxonomy" id="188915"/>
    <lineage>
        <taxon>Bacteria</taxon>
        <taxon>Bacillati</taxon>
        <taxon>Actinomycetota</taxon>
        <taxon>Actinomycetes</taxon>
        <taxon>Mycobacteriales</taxon>
        <taxon>Mycobacteriaceae</taxon>
        <taxon>Mycolicibacter</taxon>
    </lineage>
</organism>
<sequence>MRPAARNAPGKLADVTGPGITERWGATCTDLGASVLAPNGTLVSVFGDTFAGDRVGQGDWRSPVILIGTGDAAHRIRYHRAGGIEAHYARQLWHYRHREPVSWLDRESISTVIPSDLLRVEQTLYLHAIVNRGFSHVAWTEIWQSADNGVSWHNVGTRFPARLHRGHAQCWSWDYDPEDGWVYVVSTGFQRDKGVILQRVRPAHLGDPRKYSGWGYRGERRAWGRPPVPITPPGETWGELSLRRLAPRTWVLGGFISSHYALGYRVLESPAADLSEARLQLPLLGCGWENEDHARGRVAQLYGGYVLPGSRVDHAGGVGLMVSQWHTAQGWPYRVMQFRATLVSGKDVL</sequence>
<proteinExistence type="predicted"/>
<accession>A0A1X1U269</accession>
<comment type="caution">
    <text evidence="2">The sequence shown here is derived from an EMBL/GenBank/DDBJ whole genome shotgun (WGS) entry which is preliminary data.</text>
</comment>
<reference evidence="2 3" key="1">
    <citation type="submission" date="2016-01" db="EMBL/GenBank/DDBJ databases">
        <title>The new phylogeny of the genus Mycobacterium.</title>
        <authorList>
            <person name="Tarcisio F."/>
            <person name="Conor M."/>
            <person name="Antonella G."/>
            <person name="Elisabetta G."/>
            <person name="Giulia F.S."/>
            <person name="Sara T."/>
            <person name="Anna F."/>
            <person name="Clotilde B."/>
            <person name="Roberto B."/>
            <person name="Veronica D.S."/>
            <person name="Fabio R."/>
            <person name="Monica P."/>
            <person name="Olivier J."/>
            <person name="Enrico T."/>
            <person name="Nicola S."/>
        </authorList>
    </citation>
    <scope>NUCLEOTIDE SEQUENCE [LARGE SCALE GENOMIC DNA]</scope>
    <source>
        <strain evidence="2 3">ATCC 27353</strain>
    </source>
</reference>
<dbReference type="RefSeq" id="WP_085127001.1">
    <property type="nucleotide sequence ID" value="NZ_LQOT01000014.1"/>
</dbReference>
<keyword evidence="3" id="KW-1185">Reference proteome</keyword>
<evidence type="ECO:0000259" key="1">
    <source>
        <dbReference type="Pfam" id="PF13810"/>
    </source>
</evidence>
<gene>
    <name evidence="2" type="ORF">AWC02_03125</name>
</gene>